<sequence length="358" mass="37863">MTLQLVDHHCHAVHGGELPDDVFASWLTESDRSPAAGTSPWDSSLGLAVRRWCPPVLGLEPWAGPEAYLARRRELGAAAANSRLLQAAGLAEVLVDTGLDGPGLLAPADLAAQAGAGWREVVRVEAVAERLQGTTAEHWARDVAAALAATGATAFKSVAAYRCGLDLPGERPSPAEVANAAGDYLGAGGGRLTHPVLIRQLLWTALESGRPLQLHTGFGDPDVTLHRADPSLLTPFLRAVEPLGVPVVLLHGWPYHRQAAWLAQAFPHVYADLGLTLGHVGPAAPRVLGEALELAPFGKLLFSTDAYGLAELYLVGSRNFRAAVQEWAGGAHLPQAEADRIARLIGCENARRVYGLTP</sequence>
<protein>
    <submittedName>
        <fullName evidence="2">Amidohydrolase family protein</fullName>
    </submittedName>
</protein>
<name>A0ABW1G140_9ACTN</name>
<comment type="caution">
    <text evidence="2">The sequence shown here is derived from an EMBL/GenBank/DDBJ whole genome shotgun (WGS) entry which is preliminary data.</text>
</comment>
<dbReference type="PANTHER" id="PTHR43383">
    <property type="entry name" value="NODULIN 6"/>
    <property type="match status" value="1"/>
</dbReference>
<dbReference type="PANTHER" id="PTHR43383:SF2">
    <property type="entry name" value="AMIDOHYDROLASE 2 FAMILY PROTEIN"/>
    <property type="match status" value="1"/>
</dbReference>
<dbReference type="SUPFAM" id="SSF51556">
    <property type="entry name" value="Metallo-dependent hydrolases"/>
    <property type="match status" value="1"/>
</dbReference>
<feature type="domain" description="Amidohydrolase-related" evidence="1">
    <location>
        <begin position="187"/>
        <end position="356"/>
    </location>
</feature>
<reference evidence="3" key="1">
    <citation type="journal article" date="2019" name="Int. J. Syst. Evol. Microbiol.">
        <title>The Global Catalogue of Microorganisms (GCM) 10K type strain sequencing project: providing services to taxonomists for standard genome sequencing and annotation.</title>
        <authorList>
            <consortium name="The Broad Institute Genomics Platform"/>
            <consortium name="The Broad Institute Genome Sequencing Center for Infectious Disease"/>
            <person name="Wu L."/>
            <person name="Ma J."/>
        </authorList>
    </citation>
    <scope>NUCLEOTIDE SEQUENCE [LARGE SCALE GENOMIC DNA]</scope>
    <source>
        <strain evidence="3">JCM 4816</strain>
    </source>
</reference>
<evidence type="ECO:0000259" key="1">
    <source>
        <dbReference type="Pfam" id="PF04909"/>
    </source>
</evidence>
<evidence type="ECO:0000313" key="3">
    <source>
        <dbReference type="Proteomes" id="UP001596174"/>
    </source>
</evidence>
<dbReference type="InterPro" id="IPR006680">
    <property type="entry name" value="Amidohydro-rel"/>
</dbReference>
<dbReference type="Gene3D" id="3.20.20.140">
    <property type="entry name" value="Metal-dependent hydrolases"/>
    <property type="match status" value="1"/>
</dbReference>
<dbReference type="EMBL" id="JBHSQJ010000031">
    <property type="protein sequence ID" value="MFC5907307.1"/>
    <property type="molecule type" value="Genomic_DNA"/>
</dbReference>
<dbReference type="InterPro" id="IPR032466">
    <property type="entry name" value="Metal_Hydrolase"/>
</dbReference>
<organism evidence="2 3">
    <name type="scientific">Streptacidiphilus monticola</name>
    <dbReference type="NCBI Taxonomy" id="2161674"/>
    <lineage>
        <taxon>Bacteria</taxon>
        <taxon>Bacillati</taxon>
        <taxon>Actinomycetota</taxon>
        <taxon>Actinomycetes</taxon>
        <taxon>Kitasatosporales</taxon>
        <taxon>Streptomycetaceae</taxon>
        <taxon>Streptacidiphilus</taxon>
    </lineage>
</organism>
<evidence type="ECO:0000313" key="2">
    <source>
        <dbReference type="EMBL" id="MFC5907307.1"/>
    </source>
</evidence>
<accession>A0ABW1G140</accession>
<dbReference type="Proteomes" id="UP001596174">
    <property type="component" value="Unassembled WGS sequence"/>
</dbReference>
<keyword evidence="3" id="KW-1185">Reference proteome</keyword>
<dbReference type="RefSeq" id="WP_380581589.1">
    <property type="nucleotide sequence ID" value="NZ_JBHSQJ010000031.1"/>
</dbReference>
<dbReference type="Pfam" id="PF04909">
    <property type="entry name" value="Amidohydro_2"/>
    <property type="match status" value="1"/>
</dbReference>
<gene>
    <name evidence="2" type="ORF">ACFP3V_08750</name>
</gene>
<proteinExistence type="predicted"/>